<dbReference type="EMBL" id="CP109441">
    <property type="protein sequence ID" value="WUV42760.1"/>
    <property type="molecule type" value="Genomic_DNA"/>
</dbReference>
<dbReference type="PANTHER" id="PTHR34817:SF1">
    <property type="entry name" value="NUCLEOTIDYLTRANSFERASE"/>
    <property type="match status" value="1"/>
</dbReference>
<protein>
    <submittedName>
        <fullName evidence="1">Nucleotidyltransferase domain-containing protein</fullName>
    </submittedName>
</protein>
<accession>A0ABZ1YKD3</accession>
<dbReference type="InterPro" id="IPR018775">
    <property type="entry name" value="RlaP"/>
</dbReference>
<evidence type="ECO:0000313" key="2">
    <source>
        <dbReference type="Proteomes" id="UP001432062"/>
    </source>
</evidence>
<evidence type="ECO:0000313" key="1">
    <source>
        <dbReference type="EMBL" id="WUV42760.1"/>
    </source>
</evidence>
<dbReference type="Proteomes" id="UP001432062">
    <property type="component" value="Chromosome"/>
</dbReference>
<gene>
    <name evidence="1" type="ORF">OG563_26310</name>
</gene>
<dbReference type="Pfam" id="PF10127">
    <property type="entry name" value="RlaP"/>
    <property type="match status" value="1"/>
</dbReference>
<keyword evidence="2" id="KW-1185">Reference proteome</keyword>
<dbReference type="RefSeq" id="WP_329405369.1">
    <property type="nucleotide sequence ID" value="NZ_CP109441.1"/>
</dbReference>
<organism evidence="1 2">
    <name type="scientific">Nocardia vinacea</name>
    <dbReference type="NCBI Taxonomy" id="96468"/>
    <lineage>
        <taxon>Bacteria</taxon>
        <taxon>Bacillati</taxon>
        <taxon>Actinomycetota</taxon>
        <taxon>Actinomycetes</taxon>
        <taxon>Mycobacteriales</taxon>
        <taxon>Nocardiaceae</taxon>
        <taxon>Nocardia</taxon>
    </lineage>
</organism>
<dbReference type="PANTHER" id="PTHR34817">
    <property type="entry name" value="NUCLEOTIDYLTRANSFERASE"/>
    <property type="match status" value="1"/>
</dbReference>
<reference evidence="1" key="1">
    <citation type="submission" date="2022-10" db="EMBL/GenBank/DDBJ databases">
        <title>The complete genomes of actinobacterial strains from the NBC collection.</title>
        <authorList>
            <person name="Joergensen T.S."/>
            <person name="Alvarez Arevalo M."/>
            <person name="Sterndorff E.B."/>
            <person name="Faurdal D."/>
            <person name="Vuksanovic O."/>
            <person name="Mourched A.-S."/>
            <person name="Charusanti P."/>
            <person name="Shaw S."/>
            <person name="Blin K."/>
            <person name="Weber T."/>
        </authorList>
    </citation>
    <scope>NUCLEOTIDE SEQUENCE</scope>
    <source>
        <strain evidence="1">NBC_01482</strain>
    </source>
</reference>
<name>A0ABZ1YKD3_9NOCA</name>
<sequence length="241" mass="27058">MREGLTDMHLLLEGVVGSKAFGLDTPDSDTDWAGIFVEPTASFLGLNPPTRDQGTVKGRDTDDATYHEVAKAMRLALTCNPSAMELLWLSDYTVTSAFGEELIGLRTKFLSAQRVRDAYLGYAKSQYGRLVHRGVTGNSTDRRREKHARHIARLLDQGFALYALGELEVRVPDRQWVFNLGASVAQDPMAERLRDVIKNYEVIFDHTRTPLPNEPDTAPIEDLLHRIRHANLAPLNTKEMI</sequence>
<proteinExistence type="predicted"/>